<evidence type="ECO:0000256" key="5">
    <source>
        <dbReference type="ARBA" id="ARBA00023040"/>
    </source>
</evidence>
<dbReference type="PROSITE" id="PS50262">
    <property type="entry name" value="G_PROTEIN_RECEP_F1_2"/>
    <property type="match status" value="1"/>
</dbReference>
<dbReference type="PANTHER" id="PTHR24229:SF40">
    <property type="entry name" value="ALLATOSTATIN C RECEPTOR 1-RELATED"/>
    <property type="match status" value="1"/>
</dbReference>
<keyword evidence="7 9" id="KW-0675">Receptor</keyword>
<keyword evidence="5 9" id="KW-0297">G-protein coupled receptor</keyword>
<protein>
    <recommendedName>
        <fullName evidence="11">G-protein coupled receptors family 1 profile domain-containing protein</fullName>
    </recommendedName>
</protein>
<dbReference type="AlphaFoldDB" id="A0A814FBU0"/>
<dbReference type="SUPFAM" id="SSF81321">
    <property type="entry name" value="Family A G protein-coupled receptor-like"/>
    <property type="match status" value="1"/>
</dbReference>
<dbReference type="GO" id="GO:0005886">
    <property type="term" value="C:plasma membrane"/>
    <property type="evidence" value="ECO:0007669"/>
    <property type="project" value="UniProtKB-SubCell"/>
</dbReference>
<dbReference type="EMBL" id="CAJNOL010000401">
    <property type="protein sequence ID" value="CAF1048246.1"/>
    <property type="molecule type" value="Genomic_DNA"/>
</dbReference>
<feature type="domain" description="G-protein coupled receptors family 1 profile" evidence="11">
    <location>
        <begin position="50"/>
        <end position="306"/>
    </location>
</feature>
<organism evidence="12 14">
    <name type="scientific">Rotaria sordida</name>
    <dbReference type="NCBI Taxonomy" id="392033"/>
    <lineage>
        <taxon>Eukaryota</taxon>
        <taxon>Metazoa</taxon>
        <taxon>Spiralia</taxon>
        <taxon>Gnathifera</taxon>
        <taxon>Rotifera</taxon>
        <taxon>Eurotatoria</taxon>
        <taxon>Bdelloidea</taxon>
        <taxon>Philodinida</taxon>
        <taxon>Philodinidae</taxon>
        <taxon>Rotaria</taxon>
    </lineage>
</organism>
<keyword evidence="6 10" id="KW-0472">Membrane</keyword>
<evidence type="ECO:0000313" key="15">
    <source>
        <dbReference type="Proteomes" id="UP000663870"/>
    </source>
</evidence>
<feature type="transmembrane region" description="Helical" evidence="10">
    <location>
        <begin position="196"/>
        <end position="226"/>
    </location>
</feature>
<evidence type="ECO:0000256" key="8">
    <source>
        <dbReference type="ARBA" id="ARBA00023224"/>
    </source>
</evidence>
<dbReference type="EMBL" id="CAJNOH010000275">
    <property type="protein sequence ID" value="CAF0979544.1"/>
    <property type="molecule type" value="Genomic_DNA"/>
</dbReference>
<evidence type="ECO:0000256" key="3">
    <source>
        <dbReference type="ARBA" id="ARBA00022692"/>
    </source>
</evidence>
<evidence type="ECO:0000313" key="13">
    <source>
        <dbReference type="EMBL" id="CAF1048246.1"/>
    </source>
</evidence>
<dbReference type="GO" id="GO:0004930">
    <property type="term" value="F:G protein-coupled receptor activity"/>
    <property type="evidence" value="ECO:0007669"/>
    <property type="project" value="UniProtKB-KW"/>
</dbReference>
<dbReference type="InterPro" id="IPR017452">
    <property type="entry name" value="GPCR_Rhodpsn_7TM"/>
</dbReference>
<evidence type="ECO:0000256" key="1">
    <source>
        <dbReference type="ARBA" id="ARBA00004651"/>
    </source>
</evidence>
<dbReference type="GO" id="GO:0043005">
    <property type="term" value="C:neuron projection"/>
    <property type="evidence" value="ECO:0007669"/>
    <property type="project" value="TreeGrafter"/>
</dbReference>
<keyword evidence="2" id="KW-1003">Cell membrane</keyword>
<dbReference type="Gene3D" id="1.20.1070.10">
    <property type="entry name" value="Rhodopsin 7-helix transmembrane proteins"/>
    <property type="match status" value="1"/>
</dbReference>
<dbReference type="Proteomes" id="UP000663854">
    <property type="component" value="Unassembled WGS sequence"/>
</dbReference>
<sequence length="340" mass="39014">MKIMMNNFSNNVFIDNTSINMSILTIEKFSLFTLNLSILLFIVLLIGLIGNLLVIYVVLNYGLLKTVTNKYLLHLALSDVIFLSGVPFFISSIMTRSWLFGGFTCKIFFLTQGVNQYTSIIILSLLSFDRYLAVCHAAKSIAWRSRFNPNILIISIWILSFLLMLPIILFTTLDEAGASAVQCTINLPLSQSRIPYFIYVAYTSSITFFLPLTLMTFFHIKIIYRLRNRLPRQHCRSRISMRARRKVTILVLSVISVHLICCTPYWTFQMLATSGLLSQTNSILIPMSSLTQFLLFVNSSTNPILYAFLSEVFRTSFKRVFYCCSTINNNNEIIQEKYLD</sequence>
<accession>A0A814FBU0</accession>
<evidence type="ECO:0000256" key="6">
    <source>
        <dbReference type="ARBA" id="ARBA00023136"/>
    </source>
</evidence>
<keyword evidence="4 10" id="KW-1133">Transmembrane helix</keyword>
<keyword evidence="15" id="KW-1185">Reference proteome</keyword>
<feature type="transmembrane region" description="Helical" evidence="10">
    <location>
        <begin position="71"/>
        <end position="90"/>
    </location>
</feature>
<keyword evidence="8 9" id="KW-0807">Transducer</keyword>
<evidence type="ECO:0000259" key="11">
    <source>
        <dbReference type="PROSITE" id="PS50262"/>
    </source>
</evidence>
<evidence type="ECO:0000256" key="10">
    <source>
        <dbReference type="SAM" id="Phobius"/>
    </source>
</evidence>
<keyword evidence="3 9" id="KW-0812">Transmembrane</keyword>
<evidence type="ECO:0000256" key="4">
    <source>
        <dbReference type="ARBA" id="ARBA00022989"/>
    </source>
</evidence>
<proteinExistence type="inferred from homology"/>
<comment type="similarity">
    <text evidence="9">Belongs to the G-protein coupled receptor 1 family.</text>
</comment>
<dbReference type="GO" id="GO:0042277">
    <property type="term" value="F:peptide binding"/>
    <property type="evidence" value="ECO:0007669"/>
    <property type="project" value="TreeGrafter"/>
</dbReference>
<dbReference type="PRINTS" id="PR00237">
    <property type="entry name" value="GPCRRHODOPSN"/>
</dbReference>
<dbReference type="Pfam" id="PF00001">
    <property type="entry name" value="7tm_1"/>
    <property type="match status" value="1"/>
</dbReference>
<dbReference type="InterPro" id="IPR000276">
    <property type="entry name" value="GPCR_Rhodpsn"/>
</dbReference>
<evidence type="ECO:0000313" key="14">
    <source>
        <dbReference type="Proteomes" id="UP000663854"/>
    </source>
</evidence>
<comment type="subcellular location">
    <subcellularLocation>
        <location evidence="1">Cell membrane</location>
        <topology evidence="1">Multi-pass membrane protein</topology>
    </subcellularLocation>
</comment>
<reference evidence="12" key="1">
    <citation type="submission" date="2021-02" db="EMBL/GenBank/DDBJ databases">
        <authorList>
            <person name="Nowell W R."/>
        </authorList>
    </citation>
    <scope>NUCLEOTIDE SEQUENCE</scope>
</reference>
<gene>
    <name evidence="13" type="ORF">JXQ802_LOCUS16511</name>
    <name evidence="12" type="ORF">PYM288_LOCUS13542</name>
</gene>
<feature type="transmembrane region" description="Helical" evidence="10">
    <location>
        <begin position="287"/>
        <end position="309"/>
    </location>
</feature>
<evidence type="ECO:0000256" key="7">
    <source>
        <dbReference type="ARBA" id="ARBA00023170"/>
    </source>
</evidence>
<evidence type="ECO:0000256" key="2">
    <source>
        <dbReference type="ARBA" id="ARBA00022475"/>
    </source>
</evidence>
<dbReference type="PROSITE" id="PS00237">
    <property type="entry name" value="G_PROTEIN_RECEP_F1_1"/>
    <property type="match status" value="1"/>
</dbReference>
<dbReference type="PANTHER" id="PTHR24229">
    <property type="entry name" value="NEUROPEPTIDES RECEPTOR"/>
    <property type="match status" value="1"/>
</dbReference>
<dbReference type="Proteomes" id="UP000663870">
    <property type="component" value="Unassembled WGS sequence"/>
</dbReference>
<feature type="transmembrane region" description="Helical" evidence="10">
    <location>
        <begin position="31"/>
        <end position="59"/>
    </location>
</feature>
<evidence type="ECO:0000256" key="9">
    <source>
        <dbReference type="RuleBase" id="RU000688"/>
    </source>
</evidence>
<feature type="transmembrane region" description="Helical" evidence="10">
    <location>
        <begin position="150"/>
        <end position="170"/>
    </location>
</feature>
<comment type="caution">
    <text evidence="12">The sequence shown here is derived from an EMBL/GenBank/DDBJ whole genome shotgun (WGS) entry which is preliminary data.</text>
</comment>
<evidence type="ECO:0000313" key="12">
    <source>
        <dbReference type="EMBL" id="CAF0979544.1"/>
    </source>
</evidence>
<name>A0A814FBU0_9BILA</name>
<feature type="transmembrane region" description="Helical" evidence="10">
    <location>
        <begin position="247"/>
        <end position="267"/>
    </location>
</feature>